<accession>M1WQC7</accession>
<dbReference type="Proteomes" id="UP000011724">
    <property type="component" value="Chromosome"/>
</dbReference>
<dbReference type="PATRIC" id="fig|879567.3.peg.1717"/>
<dbReference type="Gene3D" id="1.25.40.10">
    <property type="entry name" value="Tetratricopeptide repeat domain"/>
    <property type="match status" value="1"/>
</dbReference>
<dbReference type="HOGENOM" id="CLU_166682_0_0_7"/>
<dbReference type="eggNOG" id="ENOG5032EQX">
    <property type="taxonomic scope" value="Bacteria"/>
</dbReference>
<dbReference type="InterPro" id="IPR011990">
    <property type="entry name" value="TPR-like_helical_dom_sf"/>
</dbReference>
<sequence>MSSLHRLGMFNREGMKAFNNGQVEDALFQLAQANRIARQMGSPLHEAKVRNNLGLVHQSAGNEEEALVCFRLAAKSAVKGAGIDNSLHKVISRNLSRLEHDIASRAV</sequence>
<organism evidence="1 2">
    <name type="scientific">Pseudodesulfovibrio piezophilus (strain DSM 21447 / JCM 15486 / C1TLV30)</name>
    <name type="common">Desulfovibrio piezophilus</name>
    <dbReference type="NCBI Taxonomy" id="1322246"/>
    <lineage>
        <taxon>Bacteria</taxon>
        <taxon>Pseudomonadati</taxon>
        <taxon>Thermodesulfobacteriota</taxon>
        <taxon>Desulfovibrionia</taxon>
        <taxon>Desulfovibrionales</taxon>
        <taxon>Desulfovibrionaceae</taxon>
    </lineage>
</organism>
<keyword evidence="2" id="KW-1185">Reference proteome</keyword>
<dbReference type="RefSeq" id="WP_015414918.1">
    <property type="nucleotide sequence ID" value="NC_020409.1"/>
</dbReference>
<protein>
    <submittedName>
        <fullName evidence="1">TPR repeat</fullName>
    </submittedName>
</protein>
<dbReference type="KEGG" id="dpi:BN4_11639"/>
<reference evidence="2" key="2">
    <citation type="journal article" date="2013" name="Stand. Genomic Sci.">
        <title>Complete genome sequence of Desulfocapsa sulfexigens, a marine deltaproteobacterium specialized in disproportionating inorganic sulfur compounds.</title>
        <authorList>
            <person name="Finster K.W."/>
            <person name="Kjeldsen K.U."/>
            <person name="Kube M."/>
            <person name="Reinhardt R."/>
            <person name="Mussmann M."/>
            <person name="Amann R."/>
            <person name="Schreiber L."/>
        </authorList>
    </citation>
    <scope>NUCLEOTIDE SEQUENCE [LARGE SCALE GENOMIC DNA]</scope>
    <source>
        <strain evidence="2">DSM 10523 / SB164P1</strain>
    </source>
</reference>
<dbReference type="BioCyc" id="DPIE1322246:BN4_RS17160-MONOMER"/>
<dbReference type="SUPFAM" id="SSF48452">
    <property type="entry name" value="TPR-like"/>
    <property type="match status" value="1"/>
</dbReference>
<evidence type="ECO:0000313" key="1">
    <source>
        <dbReference type="EMBL" id="CCH48874.1"/>
    </source>
</evidence>
<dbReference type="EMBL" id="FO203427">
    <property type="protein sequence ID" value="CCH48874.1"/>
    <property type="molecule type" value="Genomic_DNA"/>
</dbReference>
<proteinExistence type="predicted"/>
<dbReference type="OrthoDB" id="5461261at2"/>
<name>M1WQC7_PSEP2</name>
<gene>
    <name evidence="1" type="ordered locus">BN4_11639</name>
</gene>
<evidence type="ECO:0000313" key="2">
    <source>
        <dbReference type="Proteomes" id="UP000011724"/>
    </source>
</evidence>
<dbReference type="STRING" id="1322246.BN4_11639"/>
<dbReference type="AlphaFoldDB" id="M1WQC7"/>
<reference evidence="1 2" key="1">
    <citation type="journal article" date="2013" name="PLoS ONE">
        <title>The first genomic and proteomic characterization of a deep-sea sulfate reducer: insights into the piezophilic lifestyle of Desulfovibrio piezophilus.</title>
        <authorList>
            <person name="Pradel N."/>
            <person name="Ji B."/>
            <person name="Gimenez G."/>
            <person name="Talla E."/>
            <person name="Lenoble P."/>
            <person name="Garel M."/>
            <person name="Tamburini C."/>
            <person name="Fourquet P."/>
            <person name="Lebrun R."/>
            <person name="Bertin P."/>
            <person name="Denis Y."/>
            <person name="Pophillat M."/>
            <person name="Barbe V."/>
            <person name="Ollivier B."/>
            <person name="Dolla A."/>
        </authorList>
    </citation>
    <scope>NUCLEOTIDE SEQUENCE [LARGE SCALE GENOMIC DNA]</scope>
    <source>
        <strain evidence="2">DSM 10523 / SB164P1</strain>
    </source>
</reference>